<dbReference type="KEGG" id="cmos:111437254"/>
<accession>A0A6J1ES68</accession>
<feature type="compositionally biased region" description="Basic residues" evidence="1">
    <location>
        <begin position="425"/>
        <end position="434"/>
    </location>
</feature>
<dbReference type="GeneID" id="111437254"/>
<keyword evidence="2" id="KW-0812">Transmembrane</keyword>
<feature type="region of interest" description="Disordered" evidence="1">
    <location>
        <begin position="309"/>
        <end position="363"/>
    </location>
</feature>
<dbReference type="AlphaFoldDB" id="A0A6J1ES68"/>
<evidence type="ECO:0000313" key="3">
    <source>
        <dbReference type="Proteomes" id="UP000504609"/>
    </source>
</evidence>
<organism evidence="3 4">
    <name type="scientific">Cucurbita moschata</name>
    <name type="common">Winter crookneck squash</name>
    <name type="synonym">Cucurbita pepo var. moschata</name>
    <dbReference type="NCBI Taxonomy" id="3662"/>
    <lineage>
        <taxon>Eukaryota</taxon>
        <taxon>Viridiplantae</taxon>
        <taxon>Streptophyta</taxon>
        <taxon>Embryophyta</taxon>
        <taxon>Tracheophyta</taxon>
        <taxon>Spermatophyta</taxon>
        <taxon>Magnoliopsida</taxon>
        <taxon>eudicotyledons</taxon>
        <taxon>Gunneridae</taxon>
        <taxon>Pentapetalae</taxon>
        <taxon>rosids</taxon>
        <taxon>fabids</taxon>
        <taxon>Cucurbitales</taxon>
        <taxon>Cucurbitaceae</taxon>
        <taxon>Cucurbiteae</taxon>
        <taxon>Cucurbita</taxon>
    </lineage>
</organism>
<keyword evidence="3" id="KW-1185">Reference proteome</keyword>
<name>A0A6J1ES68_CUCMO</name>
<gene>
    <name evidence="4" type="primary">LOC111437254</name>
</gene>
<keyword evidence="2" id="KW-0472">Membrane</keyword>
<protein>
    <submittedName>
        <fullName evidence="4">Uncharacterized protein LOC111437254 isoform X1</fullName>
    </submittedName>
</protein>
<feature type="compositionally biased region" description="Low complexity" evidence="1">
    <location>
        <begin position="346"/>
        <end position="363"/>
    </location>
</feature>
<dbReference type="Proteomes" id="UP000504609">
    <property type="component" value="Unplaced"/>
</dbReference>
<evidence type="ECO:0000256" key="2">
    <source>
        <dbReference type="SAM" id="Phobius"/>
    </source>
</evidence>
<reference evidence="4" key="1">
    <citation type="submission" date="2025-08" db="UniProtKB">
        <authorList>
            <consortium name="RefSeq"/>
        </authorList>
    </citation>
    <scope>IDENTIFICATION</scope>
    <source>
        <tissue evidence="4">Young leaves</tissue>
    </source>
</reference>
<dbReference type="PANTHER" id="PTHR36760">
    <property type="entry name" value="ACIDIC LEUCINE-RICH NUCLEAR PHOSPHOPROTEIN 32 FAMILY B PROTEIN"/>
    <property type="match status" value="1"/>
</dbReference>
<evidence type="ECO:0000256" key="1">
    <source>
        <dbReference type="SAM" id="MobiDB-lite"/>
    </source>
</evidence>
<evidence type="ECO:0000313" key="4">
    <source>
        <dbReference type="RefSeq" id="XP_022930901.1"/>
    </source>
</evidence>
<proteinExistence type="predicted"/>
<dbReference type="RefSeq" id="XP_022930901.1">
    <property type="nucleotide sequence ID" value="XM_023075133.1"/>
</dbReference>
<feature type="transmembrane region" description="Helical" evidence="2">
    <location>
        <begin position="48"/>
        <end position="70"/>
    </location>
</feature>
<feature type="transmembrane region" description="Helical" evidence="2">
    <location>
        <begin position="20"/>
        <end position="41"/>
    </location>
</feature>
<keyword evidence="2" id="KW-1133">Transmembrane helix</keyword>
<dbReference type="PANTHER" id="PTHR36760:SF1">
    <property type="entry name" value="ACIDIC LEUCINE-RICH NUCLEAR PHOSPHOPROTEIN 32 FAMILY B PROTEIN"/>
    <property type="match status" value="1"/>
</dbReference>
<feature type="compositionally biased region" description="Basic and acidic residues" evidence="1">
    <location>
        <begin position="309"/>
        <end position="344"/>
    </location>
</feature>
<sequence>MSEISISKKEFGLSSVVLQFFHFFFFLLSHPLYFSYFIFFFPYFLKLLSFLSPLFFTTFLLLFAFFTLLLSSSSDLHLHCVRQFADNSKMGFLATTYQVVFDSLRPRTPEEIDEFRPMEELEAYKIVFETYTFGTEQNLYGGEDSEFNVPEVEVEVDYEESMGDFPGKILDVEVDCEHSMENFPGKILDAEVDCEESMENFPGKILDVEVDCGESMENFPGKILDVEVDCEESMENFSGKILDVEVDCGESMENFPGKILDVEVDCEESMENFPGKILDVEVDCEESMENFPGKMEFSPENPLAYENEAKTGECEEKNEKKEEIRDSSKAIENEMMKDLRKLTEESSISSRSESSPWSSPGSFSRDYSLGSYGSVRKEKEWRRTLACKLFEERHNSEGTEGMDSLWETYEKSEWNKLQKNEKINGKSKKGKKIKGKEEDEDEDEYEDREGQLCCLQALKFSAGKMNLGMGRPNLVKMSKALKGFGWLSRHGSRKRSVH</sequence>
<feature type="region of interest" description="Disordered" evidence="1">
    <location>
        <begin position="417"/>
        <end position="445"/>
    </location>
</feature>